<accession>A0A173GFI0</accession>
<organism evidence="1 2">
    <name type="scientific">Erwinia phage vB_EamM_Deimos-Minion</name>
    <dbReference type="NCBI Taxonomy" id="1815986"/>
    <lineage>
        <taxon>Viruses</taxon>
        <taxon>Duplodnaviria</taxon>
        <taxon>Heunggongvirae</taxon>
        <taxon>Uroviricota</taxon>
        <taxon>Caudoviricetes</taxon>
        <taxon>Chimalliviridae</taxon>
        <taxon>Agricanvirus</taxon>
        <taxon>Agricanvirus deimos</taxon>
    </lineage>
</organism>
<proteinExistence type="predicted"/>
<reference evidence="2" key="1">
    <citation type="submission" date="2016-03" db="EMBL/GenBank/DDBJ databases">
        <authorList>
            <person name="Sharma R."/>
            <person name="Jensen G.L."/>
            <person name="Kruger J.L."/>
            <person name="Esplin I.N.D."/>
            <person name="Jarvis T.M."/>
            <person name="Merrill B.D."/>
            <person name="Schoenhals J."/>
            <person name="Breakwell D.P."/>
            <person name="Hope S."/>
            <person name="Grose J.H."/>
        </authorList>
    </citation>
    <scope>NUCLEOTIDE SEQUENCE [LARGE SCALE GENOMIC DNA]</scope>
</reference>
<keyword evidence="2" id="KW-1185">Reference proteome</keyword>
<sequence>MSTEMTISRALATVKSLNVRIKDISKKQVLILPTAGTGDMQSVINNSITVTDAEAAIQNNWNALNDMIKVRNDIRAKIILSNATTKVTIAGKEYTIVEALDFRNSLVEKKDTVECLKRNYDSTMKVHRQQGDIYEKRLSDVRSEALASGKKFDEASLKTFTDPIDVKMKPGLIDPLGISAVIEKLDKEIADFELNADYALSESNATTKITVELGNIA</sequence>
<gene>
    <name evidence="1" type="ORF">DM_207</name>
</gene>
<dbReference type="EMBL" id="KU886225">
    <property type="protein sequence ID" value="ANH52305.1"/>
    <property type="molecule type" value="Genomic_DNA"/>
</dbReference>
<evidence type="ECO:0008006" key="3">
    <source>
        <dbReference type="Google" id="ProtNLM"/>
    </source>
</evidence>
<dbReference type="Proteomes" id="UP000224360">
    <property type="component" value="Segment"/>
</dbReference>
<protein>
    <recommendedName>
        <fullName evidence="3">Tail fiber protein</fullName>
    </recommendedName>
</protein>
<evidence type="ECO:0000313" key="2">
    <source>
        <dbReference type="Proteomes" id="UP000224360"/>
    </source>
</evidence>
<name>A0A173GFI0_9CAUD</name>
<evidence type="ECO:0000313" key="1">
    <source>
        <dbReference type="EMBL" id="ANH52305.1"/>
    </source>
</evidence>